<dbReference type="InterPro" id="IPR013783">
    <property type="entry name" value="Ig-like_fold"/>
</dbReference>
<keyword evidence="6" id="KW-1185">Reference proteome</keyword>
<reference evidence="5" key="3">
    <citation type="submission" date="2025-08" db="UniProtKB">
        <authorList>
            <consortium name="Ensembl"/>
        </authorList>
    </citation>
    <scope>IDENTIFICATION</scope>
</reference>
<dbReference type="GO" id="GO:0019814">
    <property type="term" value="C:immunoglobulin complex"/>
    <property type="evidence" value="ECO:0007669"/>
    <property type="project" value="UniProtKB-KW"/>
</dbReference>
<dbReference type="Pfam" id="PF07686">
    <property type="entry name" value="V-set"/>
    <property type="match status" value="1"/>
</dbReference>
<dbReference type="GO" id="GO:0005576">
    <property type="term" value="C:extracellular region"/>
    <property type="evidence" value="ECO:0007669"/>
    <property type="project" value="UniProtKB-ARBA"/>
</dbReference>
<evidence type="ECO:0000259" key="4">
    <source>
        <dbReference type="PROSITE" id="PS50835"/>
    </source>
</evidence>
<dbReference type="Bgee" id="ENSAMXG00000029787">
    <property type="expression patterns" value="Expressed in mesonephros and 3 other cell types or tissues"/>
</dbReference>
<dbReference type="InterPro" id="IPR007110">
    <property type="entry name" value="Ig-like_dom"/>
</dbReference>
<keyword evidence="2" id="KW-1064">Adaptive immunity</keyword>
<dbReference type="InterPro" id="IPR050199">
    <property type="entry name" value="IgHV"/>
</dbReference>
<proteinExistence type="predicted"/>
<dbReference type="AlphaFoldDB" id="A0A3B1K3F7"/>
<evidence type="ECO:0000256" key="1">
    <source>
        <dbReference type="ARBA" id="ARBA00022859"/>
    </source>
</evidence>
<reference evidence="6" key="2">
    <citation type="journal article" date="2014" name="Nat. Commun.">
        <title>The cavefish genome reveals candidate genes for eye loss.</title>
        <authorList>
            <person name="McGaugh S.E."/>
            <person name="Gross J.B."/>
            <person name="Aken B."/>
            <person name="Blin M."/>
            <person name="Borowsky R."/>
            <person name="Chalopin D."/>
            <person name="Hinaux H."/>
            <person name="Jeffery W.R."/>
            <person name="Keene A."/>
            <person name="Ma L."/>
            <person name="Minx P."/>
            <person name="Murphy D."/>
            <person name="O'Quin K.E."/>
            <person name="Retaux S."/>
            <person name="Rohner N."/>
            <person name="Searle S.M."/>
            <person name="Stahl B.A."/>
            <person name="Tabin C."/>
            <person name="Volff J.N."/>
            <person name="Yoshizawa M."/>
            <person name="Warren W.C."/>
        </authorList>
    </citation>
    <scope>NUCLEOTIDE SEQUENCE [LARGE SCALE GENOMIC DNA]</scope>
    <source>
        <strain evidence="6">female</strain>
    </source>
</reference>
<dbReference type="GeneTree" id="ENSGT01020000230358"/>
<dbReference type="InterPro" id="IPR013106">
    <property type="entry name" value="Ig_V-set"/>
</dbReference>
<dbReference type="InParanoid" id="A0A3B1K3F7"/>
<accession>A0A3B1K3F7</accession>
<dbReference type="PROSITE" id="PS50835">
    <property type="entry name" value="IG_LIKE"/>
    <property type="match status" value="1"/>
</dbReference>
<reference evidence="6" key="1">
    <citation type="submission" date="2013-03" db="EMBL/GenBank/DDBJ databases">
        <authorList>
            <person name="Jeffery W."/>
            <person name="Warren W."/>
            <person name="Wilson R.K."/>
        </authorList>
    </citation>
    <scope>NUCLEOTIDE SEQUENCE</scope>
    <source>
        <strain evidence="6">female</strain>
    </source>
</reference>
<protein>
    <recommendedName>
        <fullName evidence="4">Ig-like domain-containing protein</fullName>
    </recommendedName>
</protein>
<dbReference type="GO" id="GO:0002250">
    <property type="term" value="P:adaptive immune response"/>
    <property type="evidence" value="ECO:0007669"/>
    <property type="project" value="UniProtKB-KW"/>
</dbReference>
<evidence type="ECO:0000313" key="6">
    <source>
        <dbReference type="Proteomes" id="UP000018467"/>
    </source>
</evidence>
<dbReference type="SMART" id="SM00406">
    <property type="entry name" value="IGv"/>
    <property type="match status" value="1"/>
</dbReference>
<sequence length="101" mass="11144">ESMESLETAVQIKPGETLSLSCRGSGFSFDCCNMHWIRQQAGKPLEWVGYISNLAGSKGYGESFQGRTEISRDNSNSMVYLKLSGVTAEDSAVYYCARQTQ</sequence>
<dbReference type="PANTHER" id="PTHR23266">
    <property type="entry name" value="IMMUNOGLOBULIN HEAVY CHAIN"/>
    <property type="match status" value="1"/>
</dbReference>
<evidence type="ECO:0000313" key="5">
    <source>
        <dbReference type="Ensembl" id="ENSAMXP00000048521.1"/>
    </source>
</evidence>
<dbReference type="InterPro" id="IPR036179">
    <property type="entry name" value="Ig-like_dom_sf"/>
</dbReference>
<dbReference type="Proteomes" id="UP000018467">
    <property type="component" value="Unassembled WGS sequence"/>
</dbReference>
<dbReference type="Ensembl" id="ENSAMXT00000040698.1">
    <property type="protein sequence ID" value="ENSAMXP00000048521.1"/>
    <property type="gene ID" value="ENSAMXG00000029787.1"/>
</dbReference>
<organism evidence="5 6">
    <name type="scientific">Astyanax mexicanus</name>
    <name type="common">Blind cave fish</name>
    <name type="synonym">Astyanax fasciatus mexicanus</name>
    <dbReference type="NCBI Taxonomy" id="7994"/>
    <lineage>
        <taxon>Eukaryota</taxon>
        <taxon>Metazoa</taxon>
        <taxon>Chordata</taxon>
        <taxon>Craniata</taxon>
        <taxon>Vertebrata</taxon>
        <taxon>Euteleostomi</taxon>
        <taxon>Actinopterygii</taxon>
        <taxon>Neopterygii</taxon>
        <taxon>Teleostei</taxon>
        <taxon>Ostariophysi</taxon>
        <taxon>Characiformes</taxon>
        <taxon>Characoidei</taxon>
        <taxon>Acestrorhamphidae</taxon>
        <taxon>Acestrorhamphinae</taxon>
        <taxon>Astyanax</taxon>
    </lineage>
</organism>
<feature type="domain" description="Ig-like" evidence="4">
    <location>
        <begin position="1"/>
        <end position="101"/>
    </location>
</feature>
<reference evidence="5" key="4">
    <citation type="submission" date="2025-09" db="UniProtKB">
        <authorList>
            <consortium name="Ensembl"/>
        </authorList>
    </citation>
    <scope>IDENTIFICATION</scope>
</reference>
<dbReference type="SUPFAM" id="SSF48726">
    <property type="entry name" value="Immunoglobulin"/>
    <property type="match status" value="1"/>
</dbReference>
<name>A0A3B1K3F7_ASTMX</name>
<keyword evidence="3" id="KW-1280">Immunoglobulin</keyword>
<keyword evidence="1" id="KW-0391">Immunity</keyword>
<evidence type="ECO:0000256" key="2">
    <source>
        <dbReference type="ARBA" id="ARBA00023130"/>
    </source>
</evidence>
<evidence type="ECO:0000256" key="3">
    <source>
        <dbReference type="ARBA" id="ARBA00043265"/>
    </source>
</evidence>
<dbReference type="Gene3D" id="2.60.40.10">
    <property type="entry name" value="Immunoglobulins"/>
    <property type="match status" value="1"/>
</dbReference>